<dbReference type="Proteomes" id="UP001595969">
    <property type="component" value="Unassembled WGS sequence"/>
</dbReference>
<keyword evidence="1" id="KW-0963">Cytoplasm</keyword>
<dbReference type="PANTHER" id="PTHR42753">
    <property type="entry name" value="MITOCHONDRIAL RIBOSOME PROTEIN L39/PROLYL-TRNA LIGASE FAMILY MEMBER"/>
    <property type="match status" value="1"/>
</dbReference>
<evidence type="ECO:0000256" key="1">
    <source>
        <dbReference type="ARBA" id="ARBA00022490"/>
    </source>
</evidence>
<keyword evidence="3" id="KW-0030">Aminoacyl-tRNA synthetase</keyword>
<protein>
    <submittedName>
        <fullName evidence="5">His/Gly/Thr/Pro-type tRNA ligase C-terminal domain-containing protein</fullName>
    </submittedName>
</protein>
<dbReference type="PANTHER" id="PTHR42753:SF2">
    <property type="entry name" value="PROLINE--TRNA LIGASE"/>
    <property type="match status" value="1"/>
</dbReference>
<dbReference type="GO" id="GO:0016874">
    <property type="term" value="F:ligase activity"/>
    <property type="evidence" value="ECO:0007669"/>
    <property type="project" value="UniProtKB-KW"/>
</dbReference>
<dbReference type="SUPFAM" id="SSF52954">
    <property type="entry name" value="Class II aaRS ABD-related"/>
    <property type="match status" value="1"/>
</dbReference>
<evidence type="ECO:0000256" key="2">
    <source>
        <dbReference type="ARBA" id="ARBA00022840"/>
    </source>
</evidence>
<evidence type="ECO:0000313" key="6">
    <source>
        <dbReference type="Proteomes" id="UP001595969"/>
    </source>
</evidence>
<dbReference type="Gene3D" id="3.40.50.800">
    <property type="entry name" value="Anticodon-binding domain"/>
    <property type="match status" value="1"/>
</dbReference>
<evidence type="ECO:0000256" key="3">
    <source>
        <dbReference type="ARBA" id="ARBA00023146"/>
    </source>
</evidence>
<dbReference type="Pfam" id="PF03129">
    <property type="entry name" value="HGTP_anticodon"/>
    <property type="match status" value="1"/>
</dbReference>
<keyword evidence="6" id="KW-1185">Reference proteome</keyword>
<feature type="domain" description="Anticodon-binding" evidence="4">
    <location>
        <begin position="427"/>
        <end position="513"/>
    </location>
</feature>
<dbReference type="InterPro" id="IPR004154">
    <property type="entry name" value="Anticodon-bd"/>
</dbReference>
<gene>
    <name evidence="5" type="ORF">ACFO5I_07330</name>
</gene>
<keyword evidence="5" id="KW-0436">Ligase</keyword>
<accession>A0ABV9MWV8</accession>
<dbReference type="InterPro" id="IPR036754">
    <property type="entry name" value="YbaK/aa-tRNA-synt-asso_dom_sf"/>
</dbReference>
<dbReference type="CDD" id="cd00861">
    <property type="entry name" value="ProRS_anticodon_short"/>
    <property type="match status" value="1"/>
</dbReference>
<keyword evidence="2" id="KW-0547">Nucleotide-binding</keyword>
<dbReference type="Gene3D" id="3.30.930.10">
    <property type="entry name" value="Bira Bifunctional Protein, Domain 2"/>
    <property type="match status" value="1"/>
</dbReference>
<dbReference type="Gene3D" id="3.90.960.10">
    <property type="entry name" value="YbaK/aminoacyl-tRNA synthetase-associated domain"/>
    <property type="match status" value="1"/>
</dbReference>
<dbReference type="InterPro" id="IPR036621">
    <property type="entry name" value="Anticodon-bd_dom_sf"/>
</dbReference>
<keyword evidence="2" id="KW-0067">ATP-binding</keyword>
<dbReference type="InterPro" id="IPR050062">
    <property type="entry name" value="Pro-tRNA_synthetase"/>
</dbReference>
<evidence type="ECO:0000259" key="4">
    <source>
        <dbReference type="Pfam" id="PF03129"/>
    </source>
</evidence>
<organism evidence="5 6">
    <name type="scientific">Enterococcus lemanii</name>
    <dbReference type="NCBI Taxonomy" id="1159752"/>
    <lineage>
        <taxon>Bacteria</taxon>
        <taxon>Bacillati</taxon>
        <taxon>Bacillota</taxon>
        <taxon>Bacilli</taxon>
        <taxon>Lactobacillales</taxon>
        <taxon>Enterococcaceae</taxon>
        <taxon>Enterococcus</taxon>
    </lineage>
</organism>
<reference evidence="6" key="1">
    <citation type="journal article" date="2019" name="Int. J. Syst. Evol. Microbiol.">
        <title>The Global Catalogue of Microorganisms (GCM) 10K type strain sequencing project: providing services to taxonomists for standard genome sequencing and annotation.</title>
        <authorList>
            <consortium name="The Broad Institute Genomics Platform"/>
            <consortium name="The Broad Institute Genome Sequencing Center for Infectious Disease"/>
            <person name="Wu L."/>
            <person name="Ma J."/>
        </authorList>
    </citation>
    <scope>NUCLEOTIDE SEQUENCE [LARGE SCALE GENOMIC DNA]</scope>
    <source>
        <strain evidence="6">CGMCC 1.19032</strain>
    </source>
</reference>
<name>A0ABV9MWV8_9ENTE</name>
<dbReference type="RefSeq" id="WP_204653084.1">
    <property type="nucleotide sequence ID" value="NZ_JAFBFD010000005.1"/>
</dbReference>
<sequence>MKQSNLLVPNVKNTINDEEAASSLLIEGGFLGEYQENRFVFLPLGMLVMEKIKKIVLEELHSLSAIEFQLPVAVADQGETYLLQLLTEGQLATSKELLNIFQIQVKVEQNKEYQFPGGIALEPTELDGYSFHSASTELSEVFHRFEQAFQRILARCQLEYKSVIALPQKAIHKEIKDLLAISSEGKTIFCESTQGDYSAKVEAATRYSLVKKSHATFLPLERKIPATGFKLDDGNQLTCYFLRASKKPILLFLAKNDRLNLAKISQKMQHKVVEIKKQEVEKYFGTSYELFSFDLISPDWTILADLEVENRTNMTMMNPDEASYYENINLGRDLPNVSFGDFSYVQEGDLAPDGKGTLLFKKGVKIGQFMKKMITQKTSDTANEEKKVYIGHYQLSLSLLFLMIAKQHHKNGHLNWPEEVAPFDLHILPIDYQNSYQQVLAQEVEEMMVAKGYEVLIDDRDSSLEEKQKDADLISCPVEIVIGEKAVEGVVEIKIRASQAVVEVRKEELADTLAILLQTTE</sequence>
<dbReference type="InterPro" id="IPR044140">
    <property type="entry name" value="ProRS_anticodon_short"/>
</dbReference>
<comment type="caution">
    <text evidence="5">The sequence shown here is derived from an EMBL/GenBank/DDBJ whole genome shotgun (WGS) entry which is preliminary data.</text>
</comment>
<dbReference type="EMBL" id="JBHSGS010000040">
    <property type="protein sequence ID" value="MFC4719544.1"/>
    <property type="molecule type" value="Genomic_DNA"/>
</dbReference>
<proteinExistence type="predicted"/>
<dbReference type="SUPFAM" id="SSF55681">
    <property type="entry name" value="Class II aaRS and biotin synthetases"/>
    <property type="match status" value="1"/>
</dbReference>
<dbReference type="InterPro" id="IPR045864">
    <property type="entry name" value="aa-tRNA-synth_II/BPL/LPL"/>
</dbReference>
<evidence type="ECO:0000313" key="5">
    <source>
        <dbReference type="EMBL" id="MFC4719544.1"/>
    </source>
</evidence>